<reference evidence="2" key="1">
    <citation type="journal article" date="2019" name="Int. J. Syst. Evol. Microbiol.">
        <title>The Global Catalogue of Microorganisms (GCM) 10K type strain sequencing project: providing services to taxonomists for standard genome sequencing and annotation.</title>
        <authorList>
            <consortium name="The Broad Institute Genomics Platform"/>
            <consortium name="The Broad Institute Genome Sequencing Center for Infectious Disease"/>
            <person name="Wu L."/>
            <person name="Ma J."/>
        </authorList>
    </citation>
    <scope>NUCLEOTIDE SEQUENCE [LARGE SCALE GENOMIC DNA]</scope>
    <source>
        <strain evidence="2">CGMCC 4.7177</strain>
    </source>
</reference>
<dbReference type="RefSeq" id="WP_381187640.1">
    <property type="nucleotide sequence ID" value="NZ_JBHSFK010000083.1"/>
</dbReference>
<keyword evidence="2" id="KW-1185">Reference proteome</keyword>
<dbReference type="EMBL" id="JBHSFK010000083">
    <property type="protein sequence ID" value="MFC4508449.1"/>
    <property type="molecule type" value="Genomic_DNA"/>
</dbReference>
<sequence length="115" mass="12027">MDSTSGSESRVVTTVTNHKQQQAGLVPVAGSAAWPGGPFGSGTSARRNSAFPFYPGFFSSAEARSFPIRDSSRELVNSKTPADVFSKEPLPGLVGGVSRVSANSTCCINLMHALH</sequence>
<name>A0ABV9B9X3_9ACTN</name>
<comment type="caution">
    <text evidence="1">The sequence shown here is derived from an EMBL/GenBank/DDBJ whole genome shotgun (WGS) entry which is preliminary data.</text>
</comment>
<evidence type="ECO:0000313" key="1">
    <source>
        <dbReference type="EMBL" id="MFC4508449.1"/>
    </source>
</evidence>
<evidence type="ECO:0000313" key="2">
    <source>
        <dbReference type="Proteomes" id="UP001595839"/>
    </source>
</evidence>
<accession>A0ABV9B9X3</accession>
<proteinExistence type="predicted"/>
<organism evidence="1 2">
    <name type="scientific">Streptomyces vulcanius</name>
    <dbReference type="NCBI Taxonomy" id="1441876"/>
    <lineage>
        <taxon>Bacteria</taxon>
        <taxon>Bacillati</taxon>
        <taxon>Actinomycetota</taxon>
        <taxon>Actinomycetes</taxon>
        <taxon>Kitasatosporales</taxon>
        <taxon>Streptomycetaceae</taxon>
        <taxon>Streptomyces</taxon>
    </lineage>
</organism>
<protein>
    <submittedName>
        <fullName evidence="1">Uncharacterized protein</fullName>
    </submittedName>
</protein>
<gene>
    <name evidence="1" type="ORF">ACFPIH_55250</name>
</gene>
<dbReference type="Proteomes" id="UP001595839">
    <property type="component" value="Unassembled WGS sequence"/>
</dbReference>